<reference evidence="3" key="1">
    <citation type="submission" date="2025-08" db="UniProtKB">
        <authorList>
            <consortium name="Ensembl"/>
        </authorList>
    </citation>
    <scope>IDENTIFICATION</scope>
</reference>
<proteinExistence type="inferred from homology"/>
<dbReference type="Ensembl" id="ENSVKKT00000006850.1">
    <property type="protein sequence ID" value="ENSVKKP00000006672.1"/>
    <property type="gene ID" value="ENSVKKG00000004836.1"/>
</dbReference>
<protein>
    <recommendedName>
        <fullName evidence="2">Golgi associated RAB2 interactor protein-like Rab2B-binding domain-containing protein</fullName>
    </recommendedName>
</protein>
<name>A0A8D2KTT5_VARKO</name>
<evidence type="ECO:0000256" key="1">
    <source>
        <dbReference type="ARBA" id="ARBA00038379"/>
    </source>
</evidence>
<keyword evidence="4" id="KW-1185">Reference proteome</keyword>
<evidence type="ECO:0000313" key="4">
    <source>
        <dbReference type="Proteomes" id="UP000694545"/>
    </source>
</evidence>
<reference evidence="3" key="2">
    <citation type="submission" date="2025-09" db="UniProtKB">
        <authorList>
            <consortium name="Ensembl"/>
        </authorList>
    </citation>
    <scope>IDENTIFICATION</scope>
</reference>
<dbReference type="GO" id="GO:0005634">
    <property type="term" value="C:nucleus"/>
    <property type="evidence" value="ECO:0007669"/>
    <property type="project" value="TreeGrafter"/>
</dbReference>
<sequence>MMNEPRPPARRAGHRGLFNTVMGPLQRQLRSGEYNLFRCATLFESDFVQVSKRGGTLDVHNQVQLVRVAIAATSPRLRVPNVLLLARPVFPPEQHRGRGPGWAAGLGGLTQRPFSFRPPRPRLLPLCFVKISIHDLEKQQLRFKMATGRTFYLQLCPQLDRRAGNFDSWVKVVHLLRPPLEAAQAQQEQPGGEPALCTAEVGPSRSEAALRPSCPRLLAAVKGRRTLPSWPLSPHGHHTRVPSSLSALAPSLCFSPGIISAALLCSFPAHEILFFRGWPERCTKLSVQLHQEFV</sequence>
<dbReference type="Proteomes" id="UP000694545">
    <property type="component" value="Unplaced"/>
</dbReference>
<dbReference type="PANTHER" id="PTHR22574:SF2">
    <property type="entry name" value="GOLGI-ASSOCIATED RAB2 INTERACTOR PROTEIN 3"/>
    <property type="match status" value="1"/>
</dbReference>
<evidence type="ECO:0000259" key="2">
    <source>
        <dbReference type="Pfam" id="PF12480"/>
    </source>
</evidence>
<dbReference type="PANTHER" id="PTHR22574">
    <property type="match status" value="1"/>
</dbReference>
<feature type="domain" description="Golgi associated RAB2 interactor protein-like Rab2B-binding" evidence="2">
    <location>
        <begin position="122"/>
        <end position="184"/>
    </location>
</feature>
<dbReference type="InterPro" id="IPR022168">
    <property type="entry name" value="GARIL-like_Rab2B-bd"/>
</dbReference>
<dbReference type="Pfam" id="PF12480">
    <property type="entry name" value="GARIL_Rab2_bd"/>
    <property type="match status" value="1"/>
</dbReference>
<comment type="similarity">
    <text evidence="1">Belongs to the GARIN family.</text>
</comment>
<organism evidence="3 4">
    <name type="scientific">Varanus komodoensis</name>
    <name type="common">Komodo dragon</name>
    <dbReference type="NCBI Taxonomy" id="61221"/>
    <lineage>
        <taxon>Eukaryota</taxon>
        <taxon>Metazoa</taxon>
        <taxon>Chordata</taxon>
        <taxon>Craniata</taxon>
        <taxon>Vertebrata</taxon>
        <taxon>Euteleostomi</taxon>
        <taxon>Lepidosauria</taxon>
        <taxon>Squamata</taxon>
        <taxon>Bifurcata</taxon>
        <taxon>Unidentata</taxon>
        <taxon>Episquamata</taxon>
        <taxon>Toxicofera</taxon>
        <taxon>Anguimorpha</taxon>
        <taxon>Paleoanguimorpha</taxon>
        <taxon>Varanoidea</taxon>
        <taxon>Varanidae</taxon>
        <taxon>Varanus</taxon>
    </lineage>
</organism>
<dbReference type="AlphaFoldDB" id="A0A8D2KTT5"/>
<evidence type="ECO:0000313" key="3">
    <source>
        <dbReference type="Ensembl" id="ENSVKKP00000006672.1"/>
    </source>
</evidence>
<accession>A0A8D2KTT5</accession>